<feature type="compositionally biased region" description="Low complexity" evidence="1">
    <location>
        <begin position="43"/>
        <end position="54"/>
    </location>
</feature>
<dbReference type="EMBL" id="SRLO01001703">
    <property type="protein sequence ID" value="TNN35822.1"/>
    <property type="molecule type" value="Genomic_DNA"/>
</dbReference>
<feature type="compositionally biased region" description="Polar residues" evidence="1">
    <location>
        <begin position="1"/>
        <end position="11"/>
    </location>
</feature>
<comment type="caution">
    <text evidence="2">The sequence shown here is derived from an EMBL/GenBank/DDBJ whole genome shotgun (WGS) entry which is preliminary data.</text>
</comment>
<evidence type="ECO:0000313" key="2">
    <source>
        <dbReference type="EMBL" id="TNN35822.1"/>
    </source>
</evidence>
<name>A0A4Z2F5P5_9TELE</name>
<feature type="compositionally biased region" description="Low complexity" evidence="1">
    <location>
        <begin position="19"/>
        <end position="32"/>
    </location>
</feature>
<feature type="region of interest" description="Disordered" evidence="1">
    <location>
        <begin position="1"/>
        <end position="54"/>
    </location>
</feature>
<dbReference type="Proteomes" id="UP000314294">
    <property type="component" value="Unassembled WGS sequence"/>
</dbReference>
<evidence type="ECO:0000313" key="3">
    <source>
        <dbReference type="Proteomes" id="UP000314294"/>
    </source>
</evidence>
<proteinExistence type="predicted"/>
<accession>A0A4Z2F5P5</accession>
<protein>
    <submittedName>
        <fullName evidence="2">Uncharacterized protein</fullName>
    </submittedName>
</protein>
<sequence>MKVPSGTENACRSSRAPRRLLTPPRSTRLLTRGKTNAEETNTSSVASRPDPSAPASAFLAFAAPSGLQQAWLMDP</sequence>
<gene>
    <name evidence="2" type="ORF">EYF80_054019</name>
</gene>
<evidence type="ECO:0000256" key="1">
    <source>
        <dbReference type="SAM" id="MobiDB-lite"/>
    </source>
</evidence>
<dbReference type="AlphaFoldDB" id="A0A4Z2F5P5"/>
<reference evidence="2 3" key="1">
    <citation type="submission" date="2019-03" db="EMBL/GenBank/DDBJ databases">
        <title>First draft genome of Liparis tanakae, snailfish: a comprehensive survey of snailfish specific genes.</title>
        <authorList>
            <person name="Kim W."/>
            <person name="Song I."/>
            <person name="Jeong J.-H."/>
            <person name="Kim D."/>
            <person name="Kim S."/>
            <person name="Ryu S."/>
            <person name="Song J.Y."/>
            <person name="Lee S.K."/>
        </authorList>
    </citation>
    <scope>NUCLEOTIDE SEQUENCE [LARGE SCALE GENOMIC DNA]</scope>
    <source>
        <tissue evidence="2">Muscle</tissue>
    </source>
</reference>
<keyword evidence="3" id="KW-1185">Reference proteome</keyword>
<organism evidence="2 3">
    <name type="scientific">Liparis tanakae</name>
    <name type="common">Tanaka's snailfish</name>
    <dbReference type="NCBI Taxonomy" id="230148"/>
    <lineage>
        <taxon>Eukaryota</taxon>
        <taxon>Metazoa</taxon>
        <taxon>Chordata</taxon>
        <taxon>Craniata</taxon>
        <taxon>Vertebrata</taxon>
        <taxon>Euteleostomi</taxon>
        <taxon>Actinopterygii</taxon>
        <taxon>Neopterygii</taxon>
        <taxon>Teleostei</taxon>
        <taxon>Neoteleostei</taxon>
        <taxon>Acanthomorphata</taxon>
        <taxon>Eupercaria</taxon>
        <taxon>Perciformes</taxon>
        <taxon>Cottioidei</taxon>
        <taxon>Cottales</taxon>
        <taxon>Liparidae</taxon>
        <taxon>Liparis</taxon>
    </lineage>
</organism>